<dbReference type="PROSITE" id="PS50294">
    <property type="entry name" value="WD_REPEATS_REGION"/>
    <property type="match status" value="3"/>
</dbReference>
<dbReference type="InterPro" id="IPR001680">
    <property type="entry name" value="WD40_rpt"/>
</dbReference>
<feature type="repeat" description="WD" evidence="9">
    <location>
        <begin position="290"/>
        <end position="331"/>
    </location>
</feature>
<dbReference type="Pfam" id="PF17814">
    <property type="entry name" value="LisH_TPL"/>
    <property type="match status" value="1"/>
</dbReference>
<keyword evidence="5" id="KW-0508">mRNA splicing</keyword>
<evidence type="ECO:0000256" key="6">
    <source>
        <dbReference type="ARBA" id="ARBA00023242"/>
    </source>
</evidence>
<keyword evidence="12" id="KW-1185">Reference proteome</keyword>
<dbReference type="PANTHER" id="PTHR22848">
    <property type="entry name" value="WD40 REPEAT PROTEIN"/>
    <property type="match status" value="1"/>
</dbReference>
<dbReference type="InterPro" id="IPR015943">
    <property type="entry name" value="WD40/YVTN_repeat-like_dom_sf"/>
</dbReference>
<dbReference type="AlphaFoldDB" id="A0AA36G4Z3"/>
<dbReference type="GO" id="GO:0000398">
    <property type="term" value="P:mRNA splicing, via spliceosome"/>
    <property type="evidence" value="ECO:0007669"/>
    <property type="project" value="InterPro"/>
</dbReference>
<evidence type="ECO:0000256" key="1">
    <source>
        <dbReference type="ARBA" id="ARBA00004324"/>
    </source>
</evidence>
<dbReference type="InterPro" id="IPR036322">
    <property type="entry name" value="WD40_repeat_dom_sf"/>
</dbReference>
<evidence type="ECO:0000256" key="7">
    <source>
        <dbReference type="ARBA" id="ARBA00025801"/>
    </source>
</evidence>
<keyword evidence="4" id="KW-0677">Repeat</keyword>
<evidence type="ECO:0000313" key="11">
    <source>
        <dbReference type="EMBL" id="CAJ0576014.1"/>
    </source>
</evidence>
<dbReference type="InterPro" id="IPR006594">
    <property type="entry name" value="LisH"/>
</dbReference>
<dbReference type="SMART" id="SM00320">
    <property type="entry name" value="WD40"/>
    <property type="match status" value="6"/>
</dbReference>
<dbReference type="Pfam" id="PF00400">
    <property type="entry name" value="WD40"/>
    <property type="match status" value="4"/>
</dbReference>
<dbReference type="InterPro" id="IPR019775">
    <property type="entry name" value="WD40_repeat_CS"/>
</dbReference>
<dbReference type="SMART" id="SM00667">
    <property type="entry name" value="LisH"/>
    <property type="match status" value="1"/>
</dbReference>
<dbReference type="InterPro" id="IPR054532">
    <property type="entry name" value="TPL_SMU1_LisH-like"/>
</dbReference>
<dbReference type="PROSITE" id="PS00678">
    <property type="entry name" value="WD_REPEATS_1"/>
    <property type="match status" value="1"/>
</dbReference>
<dbReference type="InterPro" id="IPR045184">
    <property type="entry name" value="SMU1"/>
</dbReference>
<feature type="non-terminal residue" evidence="11">
    <location>
        <position position="1"/>
    </location>
</feature>
<evidence type="ECO:0000256" key="4">
    <source>
        <dbReference type="ARBA" id="ARBA00022737"/>
    </source>
</evidence>
<dbReference type="PROSITE" id="PS50897">
    <property type="entry name" value="CTLH"/>
    <property type="match status" value="1"/>
</dbReference>
<dbReference type="CDD" id="cd00200">
    <property type="entry name" value="WD40"/>
    <property type="match status" value="1"/>
</dbReference>
<proteinExistence type="inferred from homology"/>
<dbReference type="PROSITE" id="PS50082">
    <property type="entry name" value="WD_REPEATS_2"/>
    <property type="match status" value="4"/>
</dbReference>
<gene>
    <name evidence="11" type="ORF">MSPICULIGERA_LOCUS14314</name>
</gene>
<keyword evidence="2 9" id="KW-0853">WD repeat</keyword>
<feature type="repeat" description="WD" evidence="9">
    <location>
        <begin position="332"/>
        <end position="373"/>
    </location>
</feature>
<evidence type="ECO:0000259" key="10">
    <source>
        <dbReference type="PROSITE" id="PS50897"/>
    </source>
</evidence>
<evidence type="ECO:0000256" key="2">
    <source>
        <dbReference type="ARBA" id="ARBA00022574"/>
    </source>
</evidence>
<feature type="domain" description="CTLH" evidence="10">
    <location>
        <begin position="41"/>
        <end position="93"/>
    </location>
</feature>
<evidence type="ECO:0000256" key="5">
    <source>
        <dbReference type="ARBA" id="ARBA00023187"/>
    </source>
</evidence>
<feature type="repeat" description="WD" evidence="9">
    <location>
        <begin position="247"/>
        <end position="288"/>
    </location>
</feature>
<dbReference type="InterPro" id="IPR020472">
    <property type="entry name" value="WD40_PAC1"/>
</dbReference>
<dbReference type="SUPFAM" id="SSF50978">
    <property type="entry name" value="WD40 repeat-like"/>
    <property type="match status" value="1"/>
</dbReference>
<organism evidence="11 12">
    <name type="scientific">Mesorhabditis spiculigera</name>
    <dbReference type="NCBI Taxonomy" id="96644"/>
    <lineage>
        <taxon>Eukaryota</taxon>
        <taxon>Metazoa</taxon>
        <taxon>Ecdysozoa</taxon>
        <taxon>Nematoda</taxon>
        <taxon>Chromadorea</taxon>
        <taxon>Rhabditida</taxon>
        <taxon>Rhabditina</taxon>
        <taxon>Rhabditomorpha</taxon>
        <taxon>Rhabditoidea</taxon>
        <taxon>Rhabditidae</taxon>
        <taxon>Mesorhabditinae</taxon>
        <taxon>Mesorhabditis</taxon>
    </lineage>
</organism>
<dbReference type="GO" id="GO:0016607">
    <property type="term" value="C:nuclear speck"/>
    <property type="evidence" value="ECO:0007669"/>
    <property type="project" value="UniProtKB-SubCell"/>
</dbReference>
<dbReference type="InterPro" id="IPR006595">
    <property type="entry name" value="CTLH_C"/>
</dbReference>
<dbReference type="SMART" id="SM00668">
    <property type="entry name" value="CTLH"/>
    <property type="match status" value="1"/>
</dbReference>
<comment type="subcellular location">
    <subcellularLocation>
        <location evidence="1">Nucleus speckle</location>
    </subcellularLocation>
</comment>
<dbReference type="EMBL" id="CATQJA010002642">
    <property type="protein sequence ID" value="CAJ0576014.1"/>
    <property type="molecule type" value="Genomic_DNA"/>
</dbReference>
<accession>A0AA36G4Z3</accession>
<sequence>MTSIEIEAADVVRLIQQYLKENNLMRTFAALQEETNISLNTVDNLDYFISEISSGHWDLVLKMIQPLKIPAKKLIDLYEQIVFELIEMRELGTVRLILRQTDPMILLKQMDATRFARIENLAGRFEKRRQQIAQSLSADVNVVAPSRLLALLQQSLKWQQHQGLLPPGTKIDLFRGKAAMKEQEEEHYPTQLARHIKFGTNSYPLSAIFSPDGQFLVTGSKDGFIEVWNFMNGKLRKDLKYQAQDNLMMMNEGVSALTFSRDSEMLASGSVHGAIKVWKIQTGECLRRYDAAHSGPVSALRFSKDNSHILSGSNDTLVKIFGLKSGKCLREMRGHSSFVTDVRYAEDQNICLSSSADGTVRIWSTKTGESQTTFRVEGDVPIHNVIQIPKTDTFVICNRSSRLYVVNLQGQVVRTMNSGKREGGEFVGLALSGRGEWAYAVAEDKTLYCFYTLSGNLESTIPVADAHVVGLAHHPHQNIIATFAEDAYLKLWKD</sequence>
<reference evidence="11" key="1">
    <citation type="submission" date="2023-06" db="EMBL/GenBank/DDBJ databases">
        <authorList>
            <person name="Delattre M."/>
        </authorList>
    </citation>
    <scope>NUCLEOTIDE SEQUENCE</scope>
    <source>
        <strain evidence="11">AF72</strain>
    </source>
</reference>
<comment type="caution">
    <text evidence="11">The sequence shown here is derived from an EMBL/GenBank/DDBJ whole genome shotgun (WGS) entry which is preliminary data.</text>
</comment>
<evidence type="ECO:0000256" key="8">
    <source>
        <dbReference type="ARBA" id="ARBA00026184"/>
    </source>
</evidence>
<comment type="similarity">
    <text evidence="7">Belongs to the WD repeat SMU1 family.</text>
</comment>
<evidence type="ECO:0000313" key="12">
    <source>
        <dbReference type="Proteomes" id="UP001177023"/>
    </source>
</evidence>
<protein>
    <recommendedName>
        <fullName evidence="8">WD40 repeat-containing protein SMU1</fullName>
    </recommendedName>
</protein>
<keyword evidence="6" id="KW-0539">Nucleus</keyword>
<evidence type="ECO:0000256" key="3">
    <source>
        <dbReference type="ARBA" id="ARBA00022664"/>
    </source>
</evidence>
<name>A0AA36G4Z3_9BILA</name>
<dbReference type="Gene3D" id="2.130.10.10">
    <property type="entry name" value="YVTN repeat-like/Quinoprotein amine dehydrogenase"/>
    <property type="match status" value="1"/>
</dbReference>
<dbReference type="Proteomes" id="UP001177023">
    <property type="component" value="Unassembled WGS sequence"/>
</dbReference>
<keyword evidence="3" id="KW-0507">mRNA processing</keyword>
<feature type="repeat" description="WD" evidence="9">
    <location>
        <begin position="209"/>
        <end position="238"/>
    </location>
</feature>
<dbReference type="PRINTS" id="PR00320">
    <property type="entry name" value="GPROTEINBRPT"/>
</dbReference>
<dbReference type="PROSITE" id="PS50896">
    <property type="entry name" value="LISH"/>
    <property type="match status" value="1"/>
</dbReference>
<evidence type="ECO:0000256" key="9">
    <source>
        <dbReference type="PROSITE-ProRule" id="PRU00221"/>
    </source>
</evidence>